<dbReference type="Proteomes" id="UP000000763">
    <property type="component" value="Chromosome 10"/>
</dbReference>
<protein>
    <submittedName>
        <fullName evidence="1">Os10g0371200 protein</fullName>
    </submittedName>
</protein>
<dbReference type="EMBL" id="AP008216">
    <property type="protein sequence ID" value="BAH94848.1"/>
    <property type="molecule type" value="Genomic_DNA"/>
</dbReference>
<gene>
    <name evidence="1" type="ordered locus">Os10g0371200</name>
</gene>
<accession>C7J7Y1</accession>
<reference evidence="2" key="2">
    <citation type="journal article" date="2008" name="Nucleic Acids Res.">
        <title>The rice annotation project database (RAP-DB): 2008 update.</title>
        <authorList>
            <consortium name="The rice annotation project (RAP)"/>
        </authorList>
    </citation>
    <scope>GENOME REANNOTATION</scope>
    <source>
        <strain evidence="2">cv. Nipponbare</strain>
    </source>
</reference>
<dbReference type="AlphaFoldDB" id="C7J7Y1"/>
<evidence type="ECO:0000313" key="2">
    <source>
        <dbReference type="Proteomes" id="UP000000763"/>
    </source>
</evidence>
<evidence type="ECO:0000313" key="1">
    <source>
        <dbReference type="EMBL" id="BAH94848.1"/>
    </source>
</evidence>
<proteinExistence type="predicted"/>
<dbReference type="KEGG" id="dosa:Os10g0371200"/>
<name>C7J7Y1_ORYSJ</name>
<sequence length="78" mass="8745">MHDDNEVCTRAGRQQALETLATQSRHGDGGQDRWMDGCSIRMCSNESQDVLFVLFSLHDLSTQSISIGNSCLFFFEEA</sequence>
<reference evidence="1 2" key="1">
    <citation type="journal article" date="2005" name="Nature">
        <title>The map-based sequence of the rice genome.</title>
        <authorList>
            <consortium name="International rice genome sequencing project (IRGSP)"/>
            <person name="Matsumoto T."/>
            <person name="Wu J."/>
            <person name="Kanamori H."/>
            <person name="Katayose Y."/>
            <person name="Fujisawa M."/>
            <person name="Namiki N."/>
            <person name="Mizuno H."/>
            <person name="Yamamoto K."/>
            <person name="Antonio B.A."/>
            <person name="Baba T."/>
            <person name="Sakata K."/>
            <person name="Nagamura Y."/>
            <person name="Aoki H."/>
            <person name="Arikawa K."/>
            <person name="Arita K."/>
            <person name="Bito T."/>
            <person name="Chiden Y."/>
            <person name="Fujitsuka N."/>
            <person name="Fukunaka R."/>
            <person name="Hamada M."/>
            <person name="Harada C."/>
            <person name="Hayashi A."/>
            <person name="Hijishita S."/>
            <person name="Honda M."/>
            <person name="Hosokawa S."/>
            <person name="Ichikawa Y."/>
            <person name="Idonuma A."/>
            <person name="Iijima M."/>
            <person name="Ikeda M."/>
            <person name="Ikeno M."/>
            <person name="Ito K."/>
            <person name="Ito S."/>
            <person name="Ito T."/>
            <person name="Ito Y."/>
            <person name="Ito Y."/>
            <person name="Iwabuchi A."/>
            <person name="Kamiya K."/>
            <person name="Karasawa W."/>
            <person name="Kurita K."/>
            <person name="Katagiri S."/>
            <person name="Kikuta A."/>
            <person name="Kobayashi H."/>
            <person name="Kobayashi N."/>
            <person name="Machita K."/>
            <person name="Maehara T."/>
            <person name="Masukawa M."/>
            <person name="Mizubayashi T."/>
            <person name="Mukai Y."/>
            <person name="Nagasaki H."/>
            <person name="Nagata Y."/>
            <person name="Naito S."/>
            <person name="Nakashima M."/>
            <person name="Nakama Y."/>
            <person name="Nakamichi Y."/>
            <person name="Nakamura M."/>
            <person name="Meguro A."/>
            <person name="Negishi M."/>
            <person name="Ohta I."/>
            <person name="Ohta T."/>
            <person name="Okamoto M."/>
            <person name="Ono N."/>
            <person name="Saji S."/>
            <person name="Sakaguchi M."/>
            <person name="Sakai K."/>
            <person name="Shibata M."/>
            <person name="Shimokawa T."/>
            <person name="Song J."/>
            <person name="Takazaki Y."/>
            <person name="Terasawa K."/>
            <person name="Tsugane M."/>
            <person name="Tsuji K."/>
            <person name="Ueda S."/>
            <person name="Waki K."/>
            <person name="Yamagata H."/>
            <person name="Yamamoto M."/>
            <person name="Yamamoto S."/>
            <person name="Yamane H."/>
            <person name="Yoshiki S."/>
            <person name="Yoshihara R."/>
            <person name="Yukawa K."/>
            <person name="Zhong H."/>
            <person name="Yano M."/>
            <person name="Yuan Q."/>
            <person name="Ouyang S."/>
            <person name="Liu J."/>
            <person name="Jones K.M."/>
            <person name="Gansberger K."/>
            <person name="Moffat K."/>
            <person name="Hill J."/>
            <person name="Bera J."/>
            <person name="Fadrosh D."/>
            <person name="Jin S."/>
            <person name="Johri S."/>
            <person name="Kim M."/>
            <person name="Overton L."/>
            <person name="Reardon M."/>
            <person name="Tsitrin T."/>
            <person name="Vuong H."/>
            <person name="Weaver B."/>
            <person name="Ciecko A."/>
            <person name="Tallon L."/>
            <person name="Jackson J."/>
            <person name="Pai G."/>
            <person name="Aken S.V."/>
            <person name="Utterback T."/>
            <person name="Reidmuller S."/>
            <person name="Feldblyum T."/>
            <person name="Hsiao J."/>
            <person name="Zismann V."/>
            <person name="Iobst S."/>
            <person name="de Vazeille A.R."/>
            <person name="Buell C.R."/>
            <person name="Ying K."/>
            <person name="Li Y."/>
            <person name="Lu T."/>
            <person name="Huang Y."/>
            <person name="Zhao Q."/>
            <person name="Feng Q."/>
            <person name="Zhang L."/>
            <person name="Zhu J."/>
            <person name="Weng Q."/>
            <person name="Mu J."/>
            <person name="Lu Y."/>
            <person name="Fan D."/>
            <person name="Liu Y."/>
            <person name="Guan J."/>
            <person name="Zhang Y."/>
            <person name="Yu S."/>
            <person name="Liu X."/>
            <person name="Zhang Y."/>
            <person name="Hong G."/>
            <person name="Han B."/>
            <person name="Choisne N."/>
            <person name="Demange N."/>
            <person name="Orjeda G."/>
            <person name="Samain S."/>
            <person name="Cattolico L."/>
            <person name="Pelletier E."/>
            <person name="Couloux A."/>
            <person name="Segurens B."/>
            <person name="Wincker P."/>
            <person name="D'Hont A."/>
            <person name="Scarpelli C."/>
            <person name="Weissenbach J."/>
            <person name="Salanoubat M."/>
            <person name="Quetier F."/>
            <person name="Yu Y."/>
            <person name="Kim H.R."/>
            <person name="Rambo T."/>
            <person name="Currie J."/>
            <person name="Collura K."/>
            <person name="Luo M."/>
            <person name="Yang T."/>
            <person name="Ammiraju J.S.S."/>
            <person name="Engler F."/>
            <person name="Soderlund C."/>
            <person name="Wing R.A."/>
            <person name="Palmer L.E."/>
            <person name="de la Bastide M."/>
            <person name="Spiegel L."/>
            <person name="Nascimento L."/>
            <person name="Zutavern T."/>
            <person name="O'Shaughnessy A."/>
            <person name="Dike S."/>
            <person name="Dedhia N."/>
            <person name="Preston R."/>
            <person name="Balija V."/>
            <person name="McCombie W.R."/>
            <person name="Chow T."/>
            <person name="Chen H."/>
            <person name="Chung M."/>
            <person name="Chen C."/>
            <person name="Shaw J."/>
            <person name="Wu H."/>
            <person name="Hsiao K."/>
            <person name="Chao Y."/>
            <person name="Chu M."/>
            <person name="Cheng C."/>
            <person name="Hour A."/>
            <person name="Lee P."/>
            <person name="Lin S."/>
            <person name="Lin Y."/>
            <person name="Liou J."/>
            <person name="Liu S."/>
            <person name="Hsing Y."/>
            <person name="Raghuvanshi S."/>
            <person name="Mohanty A."/>
            <person name="Bharti A.K."/>
            <person name="Gaur A."/>
            <person name="Gupta V."/>
            <person name="Kumar D."/>
            <person name="Ravi V."/>
            <person name="Vij S."/>
            <person name="Kapur A."/>
            <person name="Khurana P."/>
            <person name="Khurana P."/>
            <person name="Khurana J.P."/>
            <person name="Tyagi A.K."/>
            <person name="Gaikwad K."/>
            <person name="Singh A."/>
            <person name="Dalal V."/>
            <person name="Srivastava S."/>
            <person name="Dixit A."/>
            <person name="Pal A.K."/>
            <person name="Ghazi I.A."/>
            <person name="Yadav M."/>
            <person name="Pandit A."/>
            <person name="Bhargava A."/>
            <person name="Sureshbabu K."/>
            <person name="Batra K."/>
            <person name="Sharma T.R."/>
            <person name="Mohapatra T."/>
            <person name="Singh N.K."/>
            <person name="Messing J."/>
            <person name="Nelson A.B."/>
            <person name="Fuks G."/>
            <person name="Kavchok S."/>
            <person name="Keizer G."/>
            <person name="Linton E."/>
            <person name="Llaca V."/>
            <person name="Song R."/>
            <person name="Tanyolac B."/>
            <person name="Young S."/>
            <person name="Ho-Il K."/>
            <person name="Hahn J.H."/>
            <person name="Sangsakoo G."/>
            <person name="Vanavichit A."/>
            <person name="de Mattos Luiz.A.T."/>
            <person name="Zimmer P.D."/>
            <person name="Malone G."/>
            <person name="Dellagostin O."/>
            <person name="de Oliveira A.C."/>
            <person name="Bevan M."/>
            <person name="Bancroft I."/>
            <person name="Minx P."/>
            <person name="Cordum H."/>
            <person name="Wilson R."/>
            <person name="Cheng Z."/>
            <person name="Jin W."/>
            <person name="Jiang J."/>
            <person name="Leong S.A."/>
            <person name="Iwama H."/>
            <person name="Gojobori T."/>
            <person name="Itoh T."/>
            <person name="Niimura Y."/>
            <person name="Fujii Y."/>
            <person name="Habara T."/>
            <person name="Sakai H."/>
            <person name="Sato Y."/>
            <person name="Wilson G."/>
            <person name="Kumar K."/>
            <person name="McCouch S."/>
            <person name="Juretic N."/>
            <person name="Hoen D."/>
            <person name="Wright S."/>
            <person name="Bruskiewich R."/>
            <person name="Bureau T."/>
            <person name="Miyao A."/>
            <person name="Hirochika H."/>
            <person name="Nishikawa T."/>
            <person name="Kadowaki K."/>
            <person name="Sugiura M."/>
            <person name="Burr B."/>
            <person name="Sasaki T."/>
        </authorList>
    </citation>
    <scope>NUCLEOTIDE SEQUENCE [LARGE SCALE GENOMIC DNA]</scope>
    <source>
        <strain evidence="2">cv. Nipponbare</strain>
    </source>
</reference>
<organism evidence="1 2">
    <name type="scientific">Oryza sativa subsp. japonica</name>
    <name type="common">Rice</name>
    <dbReference type="NCBI Taxonomy" id="39947"/>
    <lineage>
        <taxon>Eukaryota</taxon>
        <taxon>Viridiplantae</taxon>
        <taxon>Streptophyta</taxon>
        <taxon>Embryophyta</taxon>
        <taxon>Tracheophyta</taxon>
        <taxon>Spermatophyta</taxon>
        <taxon>Magnoliopsida</taxon>
        <taxon>Liliopsida</taxon>
        <taxon>Poales</taxon>
        <taxon>Poaceae</taxon>
        <taxon>BOP clade</taxon>
        <taxon>Oryzoideae</taxon>
        <taxon>Oryzeae</taxon>
        <taxon>Oryzinae</taxon>
        <taxon>Oryza</taxon>
        <taxon>Oryza sativa</taxon>
    </lineage>
</organism>